<dbReference type="InterPro" id="IPR012871">
    <property type="entry name" value="DUF1668_ORYSA"/>
</dbReference>
<dbReference type="PANTHER" id="PTHR33085">
    <property type="entry name" value="OS12G0113100 PROTEIN-RELATED"/>
    <property type="match status" value="1"/>
</dbReference>
<dbReference type="Pfam" id="PF07893">
    <property type="entry name" value="DUF1668"/>
    <property type="match status" value="1"/>
</dbReference>
<reference evidence="2" key="1">
    <citation type="submission" date="2020-05" db="EMBL/GenBank/DDBJ databases">
        <title>WGS assembly of Panicum virgatum.</title>
        <authorList>
            <person name="Lovell J.T."/>
            <person name="Jenkins J."/>
            <person name="Shu S."/>
            <person name="Juenger T.E."/>
            <person name="Schmutz J."/>
        </authorList>
    </citation>
    <scope>NUCLEOTIDE SEQUENCE</scope>
    <source>
        <strain evidence="2">AP13</strain>
    </source>
</reference>
<keyword evidence="3" id="KW-1185">Reference proteome</keyword>
<dbReference type="PANTHER" id="PTHR33085:SF88">
    <property type="entry name" value="OS08G0165000 PROTEIN"/>
    <property type="match status" value="1"/>
</dbReference>
<evidence type="ECO:0000313" key="2">
    <source>
        <dbReference type="EMBL" id="KAG2630486.1"/>
    </source>
</evidence>
<evidence type="ECO:0000313" key="3">
    <source>
        <dbReference type="Proteomes" id="UP000823388"/>
    </source>
</evidence>
<evidence type="ECO:0000256" key="1">
    <source>
        <dbReference type="SAM" id="MobiDB-lite"/>
    </source>
</evidence>
<name>A0A8T0VAF5_PANVG</name>
<organism evidence="2 3">
    <name type="scientific">Panicum virgatum</name>
    <name type="common">Blackwell switchgrass</name>
    <dbReference type="NCBI Taxonomy" id="38727"/>
    <lineage>
        <taxon>Eukaryota</taxon>
        <taxon>Viridiplantae</taxon>
        <taxon>Streptophyta</taxon>
        <taxon>Embryophyta</taxon>
        <taxon>Tracheophyta</taxon>
        <taxon>Spermatophyta</taxon>
        <taxon>Magnoliopsida</taxon>
        <taxon>Liliopsida</taxon>
        <taxon>Poales</taxon>
        <taxon>Poaceae</taxon>
        <taxon>PACMAD clade</taxon>
        <taxon>Panicoideae</taxon>
        <taxon>Panicodae</taxon>
        <taxon>Paniceae</taxon>
        <taxon>Panicinae</taxon>
        <taxon>Panicum</taxon>
        <taxon>Panicum sect. Hiantes</taxon>
    </lineage>
</organism>
<sequence length="403" mass="45031">MRFEIWRESVSSPCQKKSGRALGRTFDQSVVTEKNKGDLRIRGAVVNNSMAVMSFRRLVHLVVDDVGLRRTYSLRSIDMSRLFRRPPRESTGGCGRPDQPPPTEEDHEMKPCPLPAPTMTFYPPRCWHHDGQMAFMLLGGRHNKVVAADQTGRAVLYDPDQHAVRTLCGFGAFKSMPASLTVGEDHLYVLGTVPCEDGRYFECLELDSDGLVEDWHPRVLPPPPYIYDEPGIDSYTAVEGGGPTHILVSKARIGTYSFDTAAEAWSKAGDWTLPFSGRAEYVPEHDLWFGLRDNSPCEFCAVDLAATTAWRPPAVRNLWKDFTPPAEWTVFSPVSCLVHLGSARFCIARFFTADPLGPYPVGHAVFTAVEVERCAATDGGLRMVKHGSLYMLLHEMQMIPWVL</sequence>
<dbReference type="AlphaFoldDB" id="A0A8T0VAF5"/>
<gene>
    <name evidence="2" type="ORF">PVAP13_3KG566500</name>
</gene>
<proteinExistence type="predicted"/>
<accession>A0A8T0VAF5</accession>
<feature type="region of interest" description="Disordered" evidence="1">
    <location>
        <begin position="84"/>
        <end position="110"/>
    </location>
</feature>
<comment type="caution">
    <text evidence="2">The sequence shown here is derived from an EMBL/GenBank/DDBJ whole genome shotgun (WGS) entry which is preliminary data.</text>
</comment>
<dbReference type="Proteomes" id="UP000823388">
    <property type="component" value="Chromosome 3K"/>
</dbReference>
<protein>
    <submittedName>
        <fullName evidence="2">Uncharacterized protein</fullName>
    </submittedName>
</protein>
<dbReference type="OrthoDB" id="653929at2759"/>
<dbReference type="EMBL" id="CM029041">
    <property type="protein sequence ID" value="KAG2630486.1"/>
    <property type="molecule type" value="Genomic_DNA"/>
</dbReference>